<comment type="caution">
    <text evidence="2">The sequence shown here is derived from an EMBL/GenBank/DDBJ whole genome shotgun (WGS) entry which is preliminary data.</text>
</comment>
<reference evidence="2 3" key="1">
    <citation type="submission" date="2010-02" db="EMBL/GenBank/DDBJ databases">
        <authorList>
            <person name="Weinstock G."/>
            <person name="Sodergren E."/>
            <person name="Clifton S."/>
            <person name="Fulton L."/>
            <person name="Fulton B."/>
            <person name="Courtney L."/>
            <person name="Fronick C."/>
            <person name="Harrison M."/>
            <person name="Strong C."/>
            <person name="Farmer C."/>
            <person name="Delahaunty K."/>
            <person name="Markovic C."/>
            <person name="Hall O."/>
            <person name="Minx P."/>
            <person name="Tomlinson C."/>
            <person name="Mitreva M."/>
            <person name="Nelson J."/>
            <person name="Hou S."/>
            <person name="Wollam A."/>
            <person name="Pepin K.H."/>
            <person name="Johnson M."/>
            <person name="Bhonagiri V."/>
            <person name="Zhang X."/>
            <person name="Suruliraj S."/>
            <person name="Warren W."/>
            <person name="Chinwalla A."/>
            <person name="Mardis E.R."/>
            <person name="Wilson R.K."/>
        </authorList>
    </citation>
    <scope>NUCLEOTIDE SEQUENCE [LARGE SCALE GENOMIC DNA]</scope>
    <source>
        <strain evidence="2 3">DSM 2876</strain>
    </source>
</reference>
<dbReference type="Proteomes" id="UP000006238">
    <property type="component" value="Unassembled WGS sequence"/>
</dbReference>
<accession>D4RYY8</accession>
<feature type="region of interest" description="Disordered" evidence="1">
    <location>
        <begin position="353"/>
        <end position="396"/>
    </location>
</feature>
<evidence type="ECO:0000256" key="1">
    <source>
        <dbReference type="SAM" id="MobiDB-lite"/>
    </source>
</evidence>
<evidence type="ECO:0000313" key="3">
    <source>
        <dbReference type="Proteomes" id="UP000006238"/>
    </source>
</evidence>
<feature type="compositionally biased region" description="Basic and acidic residues" evidence="1">
    <location>
        <begin position="372"/>
        <end position="396"/>
    </location>
</feature>
<dbReference type="AlphaFoldDB" id="D4RYY8"/>
<name>D4RYY8_9FIRM</name>
<evidence type="ECO:0000313" key="2">
    <source>
        <dbReference type="EMBL" id="EFF68689.1"/>
    </source>
</evidence>
<protein>
    <submittedName>
        <fullName evidence="2">Uncharacterized protein</fullName>
    </submittedName>
</protein>
<proteinExistence type="predicted"/>
<sequence length="539" mass="59933">MISKIFRATIRTCFGFNTLKVKIFKGADKMKKGLFKKILVAMMCIALTLGMAACGSKKVKVGTGENQSSEDTVKGSKSADDLVKAVADNKKGLENFTVSFDVKLDADLDLKQALVMQGMTEEMIESAIKEGELEESDLKSSAKAGINGTLKICDEAGYAEGKSYAKIPDVAEDSDELKTYLVKEGNTAYVYEYDFDDEKWMKEESDTNLSDVIASLRSVTAITDFIKTADVVSEKNGIYTVEAKLDFDKILGDKEDDIKSAIENSLSGLGSVSEEDFDISKIIDLLEDVAITVTIDGDNDTITAISIDLKSCIGKILEVSSTEDVNVKDLLSINEASVTFEFSDFGKTKVELPDEIKDADDSDDKKDEEESTPDKDDVKPSKKDDKKDDSDVSEKSKYEIEDYDGNVIGKVNLVDGFEVYDEYTDENCFVMKTDDISVWVTPYTEGWVKHYIEGDEWKVDKSEYEYDKIEKLEDTLDTPNGTVEFYKRTFKGVKSPSENEEYCAVITKDNGYFLSVTLYKSDLENIGMTMQELAEAIFG</sequence>
<organism evidence="2 3">
    <name type="scientific">Eshraghiella crossota DSM 2876</name>
    <dbReference type="NCBI Taxonomy" id="511680"/>
    <lineage>
        <taxon>Bacteria</taxon>
        <taxon>Bacillati</taxon>
        <taxon>Bacillota</taxon>
        <taxon>Clostridia</taxon>
        <taxon>Lachnospirales</taxon>
        <taxon>Lachnospiraceae</taxon>
        <taxon>Eshraghiella</taxon>
    </lineage>
</organism>
<keyword evidence="3" id="KW-1185">Reference proteome</keyword>
<gene>
    <name evidence="2" type="ORF">BUTYVIB_01052</name>
</gene>
<dbReference type="EMBL" id="ABWN01000026">
    <property type="protein sequence ID" value="EFF68689.1"/>
    <property type="molecule type" value="Genomic_DNA"/>
</dbReference>
<dbReference type="HOGENOM" id="CLU_504972_0_0_9"/>
<feature type="compositionally biased region" description="Acidic residues" evidence="1">
    <location>
        <begin position="357"/>
        <end position="371"/>
    </location>
</feature>